<name>A0A1J8Q783_9AGAM</name>
<keyword evidence="2" id="KW-1185">Reference proteome</keyword>
<organism evidence="1 2">
    <name type="scientific">Rhizopogon vesiculosus</name>
    <dbReference type="NCBI Taxonomy" id="180088"/>
    <lineage>
        <taxon>Eukaryota</taxon>
        <taxon>Fungi</taxon>
        <taxon>Dikarya</taxon>
        <taxon>Basidiomycota</taxon>
        <taxon>Agaricomycotina</taxon>
        <taxon>Agaricomycetes</taxon>
        <taxon>Agaricomycetidae</taxon>
        <taxon>Boletales</taxon>
        <taxon>Suillineae</taxon>
        <taxon>Rhizopogonaceae</taxon>
        <taxon>Rhizopogon</taxon>
    </lineage>
</organism>
<accession>A0A1J8Q783</accession>
<proteinExistence type="predicted"/>
<dbReference type="AlphaFoldDB" id="A0A1J8Q783"/>
<comment type="caution">
    <text evidence="1">The sequence shown here is derived from an EMBL/GenBank/DDBJ whole genome shotgun (WGS) entry which is preliminary data.</text>
</comment>
<reference evidence="1 2" key="1">
    <citation type="submission" date="2016-03" db="EMBL/GenBank/DDBJ databases">
        <title>Comparative genomics of the ectomycorrhizal sister species Rhizopogon vinicolor and Rhizopogon vesiculosus (Basidiomycota: Boletales) reveals a divergence of the mating type B locus.</title>
        <authorList>
            <person name="Mujic A.B."/>
            <person name="Kuo A."/>
            <person name="Tritt A."/>
            <person name="Lipzen A."/>
            <person name="Chen C."/>
            <person name="Johnson J."/>
            <person name="Sharma A."/>
            <person name="Barry K."/>
            <person name="Grigoriev I.V."/>
            <person name="Spatafora J.W."/>
        </authorList>
    </citation>
    <scope>NUCLEOTIDE SEQUENCE [LARGE SCALE GENOMIC DNA]</scope>
    <source>
        <strain evidence="1 2">AM-OR11-056</strain>
    </source>
</reference>
<dbReference type="Proteomes" id="UP000183567">
    <property type="component" value="Unassembled WGS sequence"/>
</dbReference>
<protein>
    <submittedName>
        <fullName evidence="1">Uncharacterized protein</fullName>
    </submittedName>
</protein>
<evidence type="ECO:0000313" key="1">
    <source>
        <dbReference type="EMBL" id="OJA15819.1"/>
    </source>
</evidence>
<gene>
    <name evidence="1" type="ORF">AZE42_09165</name>
</gene>
<dbReference type="EMBL" id="LVVM01002851">
    <property type="protein sequence ID" value="OJA15819.1"/>
    <property type="molecule type" value="Genomic_DNA"/>
</dbReference>
<dbReference type="OrthoDB" id="391988at2759"/>
<evidence type="ECO:0000313" key="2">
    <source>
        <dbReference type="Proteomes" id="UP000183567"/>
    </source>
</evidence>
<sequence>MNSQAVLGVDVRFAKRTSTPSTSRSETTKVNVKIVREFIKRRKDMEALGDRWHAVWLCFEIPRAGGRLLETGTEDFLQLNLHDRALGNIPVVVVLTKYDKSMDRVDRTLRYLDGLSKDAVKDRVKQRADAELHDICVQPLMNFVASDILYAMVSTKETHKAMIARLIQITEFERVCQHVASGASVMTSIAQRVEPTLKIKTSIEYASFSP</sequence>